<dbReference type="RefSeq" id="WP_188891345.1">
    <property type="nucleotide sequence ID" value="NZ_BMHY01000010.1"/>
</dbReference>
<keyword evidence="1" id="KW-0472">Membrane</keyword>
<feature type="transmembrane region" description="Helical" evidence="1">
    <location>
        <begin position="269"/>
        <end position="288"/>
    </location>
</feature>
<organism evidence="2 3">
    <name type="scientific">Paenibacillus radicis</name>
    <name type="common">ex Gao et al. 2016</name>
    <dbReference type="NCBI Taxonomy" id="1737354"/>
    <lineage>
        <taxon>Bacteria</taxon>
        <taxon>Bacillati</taxon>
        <taxon>Bacillota</taxon>
        <taxon>Bacilli</taxon>
        <taxon>Bacillales</taxon>
        <taxon>Paenibacillaceae</taxon>
        <taxon>Paenibacillus</taxon>
    </lineage>
</organism>
<dbReference type="Proteomes" id="UP000600247">
    <property type="component" value="Unassembled WGS sequence"/>
</dbReference>
<dbReference type="GO" id="GO:0140359">
    <property type="term" value="F:ABC-type transporter activity"/>
    <property type="evidence" value="ECO:0007669"/>
    <property type="project" value="InterPro"/>
</dbReference>
<feature type="transmembrane region" description="Helical" evidence="1">
    <location>
        <begin position="184"/>
        <end position="202"/>
    </location>
</feature>
<dbReference type="GO" id="GO:0005886">
    <property type="term" value="C:plasma membrane"/>
    <property type="evidence" value="ECO:0007669"/>
    <property type="project" value="UniProtKB-SubCell"/>
</dbReference>
<feature type="transmembrane region" description="Helical" evidence="1">
    <location>
        <begin position="113"/>
        <end position="136"/>
    </location>
</feature>
<dbReference type="EMBL" id="BMHY01000010">
    <property type="protein sequence ID" value="GGG81563.1"/>
    <property type="molecule type" value="Genomic_DNA"/>
</dbReference>
<evidence type="ECO:0000313" key="2">
    <source>
        <dbReference type="EMBL" id="GGG81563.1"/>
    </source>
</evidence>
<feature type="transmembrane region" description="Helical" evidence="1">
    <location>
        <begin position="65"/>
        <end position="92"/>
    </location>
</feature>
<keyword evidence="1" id="KW-0812">Transmembrane</keyword>
<evidence type="ECO:0000256" key="1">
    <source>
        <dbReference type="SAM" id="Phobius"/>
    </source>
</evidence>
<protein>
    <submittedName>
        <fullName evidence="2">ABC transporter involved in multi-copper enzyme maturation permease</fullName>
    </submittedName>
</protein>
<evidence type="ECO:0000313" key="3">
    <source>
        <dbReference type="Proteomes" id="UP000600247"/>
    </source>
</evidence>
<keyword evidence="3" id="KW-1185">Reference proteome</keyword>
<dbReference type="Pfam" id="PF12679">
    <property type="entry name" value="ABC2_membrane_2"/>
    <property type="match status" value="1"/>
</dbReference>
<comment type="caution">
    <text evidence="2">The sequence shown here is derived from an EMBL/GenBank/DDBJ whole genome shotgun (WGS) entry which is preliminary data.</text>
</comment>
<keyword evidence="1" id="KW-1133">Transmembrane helix</keyword>
<name>A0A917HJY3_9BACL</name>
<dbReference type="AlphaFoldDB" id="A0A917HJY3"/>
<gene>
    <name evidence="2" type="ORF">GCM10010918_43560</name>
</gene>
<dbReference type="PANTHER" id="PTHR43471">
    <property type="entry name" value="ABC TRANSPORTER PERMEASE"/>
    <property type="match status" value="1"/>
</dbReference>
<feature type="transmembrane region" description="Helical" evidence="1">
    <location>
        <begin position="156"/>
        <end position="177"/>
    </location>
</feature>
<reference evidence="2 3" key="1">
    <citation type="journal article" date="2014" name="Int. J. Syst. Evol. Microbiol.">
        <title>Complete genome sequence of Corynebacterium casei LMG S-19264T (=DSM 44701T), isolated from a smear-ripened cheese.</title>
        <authorList>
            <consortium name="US DOE Joint Genome Institute (JGI-PGF)"/>
            <person name="Walter F."/>
            <person name="Albersmeier A."/>
            <person name="Kalinowski J."/>
            <person name="Ruckert C."/>
        </authorList>
    </citation>
    <scope>NUCLEOTIDE SEQUENCE [LARGE SCALE GENOMIC DNA]</scope>
    <source>
        <strain evidence="2 3">CGMCC 1.15286</strain>
    </source>
</reference>
<accession>A0A917HJY3</accession>
<feature type="transmembrane region" description="Helical" evidence="1">
    <location>
        <begin position="17"/>
        <end position="35"/>
    </location>
</feature>
<sequence>MNAVWRLTLKEMLRKRVTLMTIVMTALFLIAFWFVSDAIIGDRKPNVNEFASFGHLFERFRDGAIILSLGYFFGAFAVAFLAIFSSVAAVSGEAEHGVLQSVLARPIKRWKWYLGRWLGFNVFGIVYALIVFIAIQCVTWLQTGIQLEMAVLFKSFLLYASVVPLLISLTMLGSCWLSSLGNGVAMTMLFGMGWLGSMISRVSDTGQISEEGVKSLSTITGLITLIMPADSLQQRMLAEMFSIHEFANSLHGNSFMMLFAVNNPPSNTFLIYSAAYTVVVLLAGLLVITRKDF</sequence>
<proteinExistence type="predicted"/>